<dbReference type="Proteomes" id="UP001189624">
    <property type="component" value="Chromosome 9"/>
</dbReference>
<protein>
    <submittedName>
        <fullName evidence="1">Uncharacterized protein</fullName>
    </submittedName>
</protein>
<evidence type="ECO:0000313" key="2">
    <source>
        <dbReference type="Proteomes" id="UP001189624"/>
    </source>
</evidence>
<proteinExistence type="predicted"/>
<accession>A0AA86TBL9</accession>
<dbReference type="EMBL" id="OY731406">
    <property type="protein sequence ID" value="CAJ1973321.1"/>
    <property type="molecule type" value="Genomic_DNA"/>
</dbReference>
<keyword evidence="2" id="KW-1185">Reference proteome</keyword>
<organism evidence="1 2">
    <name type="scientific">Sphenostylis stenocarpa</name>
    <dbReference type="NCBI Taxonomy" id="92480"/>
    <lineage>
        <taxon>Eukaryota</taxon>
        <taxon>Viridiplantae</taxon>
        <taxon>Streptophyta</taxon>
        <taxon>Embryophyta</taxon>
        <taxon>Tracheophyta</taxon>
        <taxon>Spermatophyta</taxon>
        <taxon>Magnoliopsida</taxon>
        <taxon>eudicotyledons</taxon>
        <taxon>Gunneridae</taxon>
        <taxon>Pentapetalae</taxon>
        <taxon>rosids</taxon>
        <taxon>fabids</taxon>
        <taxon>Fabales</taxon>
        <taxon>Fabaceae</taxon>
        <taxon>Papilionoideae</taxon>
        <taxon>50 kb inversion clade</taxon>
        <taxon>NPAAA clade</taxon>
        <taxon>indigoferoid/millettioid clade</taxon>
        <taxon>Phaseoleae</taxon>
        <taxon>Sphenostylis</taxon>
    </lineage>
</organism>
<name>A0AA86TBL9_9FABA</name>
<dbReference type="AlphaFoldDB" id="A0AA86TBL9"/>
<evidence type="ECO:0000313" key="1">
    <source>
        <dbReference type="EMBL" id="CAJ1973321.1"/>
    </source>
</evidence>
<sequence>MARETELLRRKRGYNVGAKFSVGNKQCESRRTRVTRSGFITFVGSKTLKRWLSCSPESVKKKRRNVVMMRRGGHWEFGEMDEMRKGKSTKIYDPHTAALTVVDYDPMYA</sequence>
<dbReference type="Gramene" id="rna-AYBTSS11_LOCUS25381">
    <property type="protein sequence ID" value="CAJ1973321.1"/>
    <property type="gene ID" value="gene-AYBTSS11_LOCUS25381"/>
</dbReference>
<gene>
    <name evidence="1" type="ORF">AYBTSS11_LOCUS25381</name>
</gene>
<reference evidence="1" key="1">
    <citation type="submission" date="2023-10" db="EMBL/GenBank/DDBJ databases">
        <authorList>
            <person name="Domelevo Entfellner J.-B."/>
        </authorList>
    </citation>
    <scope>NUCLEOTIDE SEQUENCE</scope>
</reference>